<comment type="caution">
    <text evidence="1">The sequence shown here is derived from an EMBL/GenBank/DDBJ whole genome shotgun (WGS) entry which is preliminary data.</text>
</comment>
<dbReference type="Proteomes" id="UP000828941">
    <property type="component" value="Chromosome 7"/>
</dbReference>
<proteinExistence type="predicted"/>
<name>A0ACB9NCB2_BAUVA</name>
<protein>
    <submittedName>
        <fullName evidence="1">Uncharacterized protein</fullName>
    </submittedName>
</protein>
<gene>
    <name evidence="1" type="ORF">L6164_018395</name>
</gene>
<reference evidence="1 2" key="1">
    <citation type="journal article" date="2022" name="DNA Res.">
        <title>Chromosomal-level genome assembly of the orchid tree Bauhinia variegata (Leguminosae; Cercidoideae) supports the allotetraploid origin hypothesis of Bauhinia.</title>
        <authorList>
            <person name="Zhong Y."/>
            <person name="Chen Y."/>
            <person name="Zheng D."/>
            <person name="Pang J."/>
            <person name="Liu Y."/>
            <person name="Luo S."/>
            <person name="Meng S."/>
            <person name="Qian L."/>
            <person name="Wei D."/>
            <person name="Dai S."/>
            <person name="Zhou R."/>
        </authorList>
    </citation>
    <scope>NUCLEOTIDE SEQUENCE [LARGE SCALE GENOMIC DNA]</scope>
    <source>
        <strain evidence="1">BV-YZ2020</strain>
    </source>
</reference>
<accession>A0ACB9NCB2</accession>
<evidence type="ECO:0000313" key="1">
    <source>
        <dbReference type="EMBL" id="KAI4333611.1"/>
    </source>
</evidence>
<evidence type="ECO:0000313" key="2">
    <source>
        <dbReference type="Proteomes" id="UP000828941"/>
    </source>
</evidence>
<dbReference type="EMBL" id="CM039432">
    <property type="protein sequence ID" value="KAI4333611.1"/>
    <property type="molecule type" value="Genomic_DNA"/>
</dbReference>
<sequence>MITKLIIANHAAADESSNISQVHVKGIIGAITDNSSRIGKEQIVAMKMALQDFYHRRNQTFVLHLMNSNGDPLQAAHAAKDLIDKDKVQAIIGPQTWEETALVAEICSQKNTPLIYLADATPKWGTDKWHFLVQGSPAQFMQMKAIAAIVQSWEWRQVTVIYEDRDSSSTGVLAHLTKALSQTGIEISDLLAIPPFVSSSLSHKLNSLREGQCRVFIVHLSFPLALHFFEMAKRMNMMEKGYVWLTTDTFSSFVHSLNASTISSMEGIIGVKSYFPKIGTQYEDFYHRFRQNFNLENPQEFNHEPGIFAARAYDVAWTTALAMTEANKGGQVFLDKIFQSNFTGLSGKFYFIDNKLAPEKSFQIINLMGKSHGELGFWTNGLDFSRSIGPNASYNRSMKELGQIIWPGRPWLTPRGWTIPTRDKPLRIGVPSLSLWKQLVQVIQDQSENTTSFQGFAIDLFRETVDLLPYHLPYQFYPFDDPSYDDLVKQVYLKNFEAVVGDVTIVADRYQYVEFSQPYTDSGFVMVVPLQSKAGNRTWLFLKPFTKIMWVLIGAMSVYNGFVLWLIEKNHCPELKGSLLNQSGTMMWLAFTTLISLHGDKLHSNLSRMTMVMWLFVALIITQSYTANLASMLTVERLEPTINDVEQLRNSNAMVGYTRGSFVKTYLHKVLHFNPENLKCLNSLEEYAEALRKKEIAAFFIKVAGSKIFLAKYCKEFTQAGPTYKVGGQGFAFPKGSPLLPSVNRALLEVFESGKLREIENKMLAAEKCEEAATDGESTSLSPQSFWALFILTGGTSTFALLIYIIRMSDSDHGKRTMWRLMMVMIRHWVADKRRLSRRVSDDVEHDHLNSPHTSAFPTQV</sequence>
<keyword evidence="2" id="KW-1185">Reference proteome</keyword>
<organism evidence="1 2">
    <name type="scientific">Bauhinia variegata</name>
    <name type="common">Purple orchid tree</name>
    <name type="synonym">Phanera variegata</name>
    <dbReference type="NCBI Taxonomy" id="167791"/>
    <lineage>
        <taxon>Eukaryota</taxon>
        <taxon>Viridiplantae</taxon>
        <taxon>Streptophyta</taxon>
        <taxon>Embryophyta</taxon>
        <taxon>Tracheophyta</taxon>
        <taxon>Spermatophyta</taxon>
        <taxon>Magnoliopsida</taxon>
        <taxon>eudicotyledons</taxon>
        <taxon>Gunneridae</taxon>
        <taxon>Pentapetalae</taxon>
        <taxon>rosids</taxon>
        <taxon>fabids</taxon>
        <taxon>Fabales</taxon>
        <taxon>Fabaceae</taxon>
        <taxon>Cercidoideae</taxon>
        <taxon>Cercideae</taxon>
        <taxon>Bauhiniinae</taxon>
        <taxon>Bauhinia</taxon>
    </lineage>
</organism>